<dbReference type="GO" id="GO:0045747">
    <property type="term" value="P:positive regulation of Notch signaling pathway"/>
    <property type="evidence" value="ECO:0007669"/>
    <property type="project" value="TreeGrafter"/>
</dbReference>
<reference evidence="3" key="2">
    <citation type="submission" date="2016-06" db="EMBL/GenBank/DDBJ databases">
        <title>The genome of a short-lived fish provides insights into sex chromosome evolution and the genetic control of aging.</title>
        <authorList>
            <person name="Reichwald K."/>
            <person name="Felder M."/>
            <person name="Petzold A."/>
            <person name="Koch P."/>
            <person name="Groth M."/>
            <person name="Platzer M."/>
        </authorList>
    </citation>
    <scope>NUCLEOTIDE SEQUENCE</scope>
    <source>
        <tissue evidence="3">Brain</tissue>
    </source>
</reference>
<evidence type="ECO:0000259" key="2">
    <source>
        <dbReference type="Pfam" id="PF14780"/>
    </source>
</evidence>
<dbReference type="AlphaFoldDB" id="A0A1A7XGU0"/>
<organism evidence="3">
    <name type="scientific">Iconisemion striatum</name>
    <dbReference type="NCBI Taxonomy" id="60296"/>
    <lineage>
        <taxon>Eukaryota</taxon>
        <taxon>Metazoa</taxon>
        <taxon>Chordata</taxon>
        <taxon>Craniata</taxon>
        <taxon>Vertebrata</taxon>
        <taxon>Euteleostomi</taxon>
        <taxon>Actinopterygii</taxon>
        <taxon>Neopterygii</taxon>
        <taxon>Teleostei</taxon>
        <taxon>Neoteleostei</taxon>
        <taxon>Acanthomorphata</taxon>
        <taxon>Ovalentaria</taxon>
        <taxon>Atherinomorphae</taxon>
        <taxon>Cyprinodontiformes</taxon>
        <taxon>Nothobranchiidae</taxon>
        <taxon>Iconisemion</taxon>
    </lineage>
</organism>
<evidence type="ECO:0000313" key="3">
    <source>
        <dbReference type="EMBL" id="SBP17316.1"/>
    </source>
</evidence>
<feature type="transmembrane region" description="Helical" evidence="1">
    <location>
        <begin position="164"/>
        <end position="182"/>
    </location>
</feature>
<sequence length="467" mass="52993">MAAEPWNRVNIPFPSATSSVRIHLTPTTAAVFKTLLQENSQVLKLLRCNILWTEIRVLYELLYILNNSMRGNKTFKGLQQVEQCVNRLKNMKLDSALEDLANLCPTQTQMSLCTKRGGCSVPSQPMLEWICLKVLGASILLSCTLTRCKRAFMLSRQQMKWEEFVILCLVISSMLSRLWVIFRGILVGLAKLYQSVLELLKDVSQAQPMPYLTDISLPATVVELLGPSDAQLLKKHCAFNSHVKDQKMTQQTNVSVEERTRRRMGRIKEDLGVLVDRGLGFDADIKSLFNKGKSVSEDLLNKQKLRKQVEDASTFTHMSANLEEIISQCRSSRKRKTKRLLTFLHLKCQRLKCLEAAGYNLQRKFQVFRQEVCWALSLQGSRAKTSSFSAPARRAAGLTSSLHSLKTQFLLFKVRMGAKKTRLVRRRRKESDLSVYLNENLQSKAVDAVSETTTSHEIDDIFASVGL</sequence>
<accession>A0A1A7XGU0</accession>
<dbReference type="PANTHER" id="PTHR34761">
    <property type="entry name" value="NUCLEOLUS AND NEURAL PROGENITOR PROTEIN"/>
    <property type="match status" value="1"/>
</dbReference>
<keyword evidence="1" id="KW-0472">Membrane</keyword>
<dbReference type="PANTHER" id="PTHR34761:SF1">
    <property type="entry name" value="NUCLEOLUS AND NEURAL PROGENITOR PROTEIN"/>
    <property type="match status" value="1"/>
</dbReference>
<reference evidence="3" key="1">
    <citation type="submission" date="2016-05" db="EMBL/GenBank/DDBJ databases">
        <authorList>
            <person name="Lavstsen T."/>
            <person name="Jespersen J.S."/>
        </authorList>
    </citation>
    <scope>NUCLEOTIDE SEQUENCE</scope>
    <source>
        <tissue evidence="3">Brain</tissue>
    </source>
</reference>
<dbReference type="GO" id="GO:0005634">
    <property type="term" value="C:nucleus"/>
    <property type="evidence" value="ECO:0007669"/>
    <property type="project" value="TreeGrafter"/>
</dbReference>
<dbReference type="EMBL" id="HADW01015916">
    <property type="protein sequence ID" value="SBP17316.1"/>
    <property type="molecule type" value="Transcribed_RNA"/>
</dbReference>
<name>A0A1A7XGU0_9TELE</name>
<dbReference type="InterPro" id="IPR052835">
    <property type="entry name" value="Nepro"/>
</dbReference>
<dbReference type="Pfam" id="PF14780">
    <property type="entry name" value="NEPRO_N"/>
    <property type="match status" value="1"/>
</dbReference>
<proteinExistence type="predicted"/>
<keyword evidence="1" id="KW-0812">Transmembrane</keyword>
<keyword evidence="1" id="KW-1133">Transmembrane helix</keyword>
<protein>
    <submittedName>
        <fullName evidence="3">Chromosome 3 open reading frame 17</fullName>
    </submittedName>
</protein>
<evidence type="ECO:0000256" key="1">
    <source>
        <dbReference type="SAM" id="Phobius"/>
    </source>
</evidence>
<dbReference type="InterPro" id="IPR027951">
    <property type="entry name" value="Nepro_N"/>
</dbReference>
<gene>
    <name evidence="3" type="primary">C9H3ORF17</name>
</gene>
<feature type="domain" description="Nucleolus and neural progenitor protein-like N-terminal" evidence="2">
    <location>
        <begin position="6"/>
        <end position="196"/>
    </location>
</feature>